<dbReference type="PANTHER" id="PTHR34268">
    <property type="entry name" value="OS01G0321850 PROTEIN"/>
    <property type="match status" value="1"/>
</dbReference>
<dbReference type="Proteomes" id="UP001345219">
    <property type="component" value="Chromosome 2"/>
</dbReference>
<dbReference type="AlphaFoldDB" id="A0AAN7JSX5"/>
<accession>A0AAN7JSX5</accession>
<organism evidence="3 4">
    <name type="scientific">Trapa incisa</name>
    <dbReference type="NCBI Taxonomy" id="236973"/>
    <lineage>
        <taxon>Eukaryota</taxon>
        <taxon>Viridiplantae</taxon>
        <taxon>Streptophyta</taxon>
        <taxon>Embryophyta</taxon>
        <taxon>Tracheophyta</taxon>
        <taxon>Spermatophyta</taxon>
        <taxon>Magnoliopsida</taxon>
        <taxon>eudicotyledons</taxon>
        <taxon>Gunneridae</taxon>
        <taxon>Pentapetalae</taxon>
        <taxon>rosids</taxon>
        <taxon>malvids</taxon>
        <taxon>Myrtales</taxon>
        <taxon>Lythraceae</taxon>
        <taxon>Trapa</taxon>
    </lineage>
</organism>
<evidence type="ECO:0000313" key="3">
    <source>
        <dbReference type="EMBL" id="KAK4753681.1"/>
    </source>
</evidence>
<keyword evidence="2" id="KW-0472">Membrane</keyword>
<gene>
    <name evidence="3" type="ORF">SAY87_001785</name>
</gene>
<evidence type="ECO:0000256" key="1">
    <source>
        <dbReference type="SAM" id="MobiDB-lite"/>
    </source>
</evidence>
<keyword evidence="2" id="KW-0812">Transmembrane</keyword>
<proteinExistence type="predicted"/>
<feature type="transmembrane region" description="Helical" evidence="2">
    <location>
        <begin position="12"/>
        <end position="30"/>
    </location>
</feature>
<sequence>MALMDATSLEDVFLKVGMFILVQALVYIILSKSSNVFSTERINKSPSFRPSRSISIRRFMAAFSDTPYGDETSPSSSSAPALMDGKDKAT</sequence>
<evidence type="ECO:0000256" key="2">
    <source>
        <dbReference type="SAM" id="Phobius"/>
    </source>
</evidence>
<keyword evidence="2" id="KW-1133">Transmembrane helix</keyword>
<protein>
    <submittedName>
        <fullName evidence="3">Uncharacterized protein</fullName>
    </submittedName>
</protein>
<dbReference type="PANTHER" id="PTHR34268:SF8">
    <property type="entry name" value="FAE DOMAIN-CONTAINING PROTEIN"/>
    <property type="match status" value="1"/>
</dbReference>
<reference evidence="3 4" key="1">
    <citation type="journal article" date="2023" name="Hortic Res">
        <title>Pangenome of water caltrop reveals structural variations and asymmetric subgenome divergence after allopolyploidization.</title>
        <authorList>
            <person name="Zhang X."/>
            <person name="Chen Y."/>
            <person name="Wang L."/>
            <person name="Yuan Y."/>
            <person name="Fang M."/>
            <person name="Shi L."/>
            <person name="Lu R."/>
            <person name="Comes H.P."/>
            <person name="Ma Y."/>
            <person name="Chen Y."/>
            <person name="Huang G."/>
            <person name="Zhou Y."/>
            <person name="Zheng Z."/>
            <person name="Qiu Y."/>
        </authorList>
    </citation>
    <scope>NUCLEOTIDE SEQUENCE [LARGE SCALE GENOMIC DNA]</scope>
    <source>
        <tissue evidence="3">Roots</tissue>
    </source>
</reference>
<keyword evidence="4" id="KW-1185">Reference proteome</keyword>
<name>A0AAN7JSX5_9MYRT</name>
<dbReference type="EMBL" id="JAXIOK010000015">
    <property type="protein sequence ID" value="KAK4753681.1"/>
    <property type="molecule type" value="Genomic_DNA"/>
</dbReference>
<evidence type="ECO:0000313" key="4">
    <source>
        <dbReference type="Proteomes" id="UP001345219"/>
    </source>
</evidence>
<comment type="caution">
    <text evidence="3">The sequence shown here is derived from an EMBL/GenBank/DDBJ whole genome shotgun (WGS) entry which is preliminary data.</text>
</comment>
<feature type="region of interest" description="Disordered" evidence="1">
    <location>
        <begin position="65"/>
        <end position="90"/>
    </location>
</feature>